<keyword evidence="8" id="KW-0413">Isomerase</keyword>
<keyword evidence="5" id="KW-0067">ATP-binding</keyword>
<dbReference type="InterPro" id="IPR014721">
    <property type="entry name" value="Ribsml_uS5_D2-typ_fold_subgr"/>
</dbReference>
<dbReference type="PANTHER" id="PTHR45866:SF1">
    <property type="entry name" value="DNA GYRASE SUBUNIT B, MITOCHONDRIAL"/>
    <property type="match status" value="1"/>
</dbReference>
<dbReference type="InterPro" id="IPR001241">
    <property type="entry name" value="Topo_IIA"/>
</dbReference>
<feature type="domain" description="DNA topoisomerase type IIA subunit B" evidence="9">
    <location>
        <begin position="197"/>
        <end position="362"/>
    </location>
</feature>
<dbReference type="Gene3D" id="3.30.230.10">
    <property type="match status" value="1"/>
</dbReference>
<name>A0ABS2V1D4_9ACTN</name>
<dbReference type="EC" id="5.6.2.2" evidence="3"/>
<dbReference type="SMART" id="SM00433">
    <property type="entry name" value="TOP2c"/>
    <property type="match status" value="1"/>
</dbReference>
<dbReference type="InterPro" id="IPR000565">
    <property type="entry name" value="Topo_IIA_B"/>
</dbReference>
<evidence type="ECO:0000256" key="3">
    <source>
        <dbReference type="ARBA" id="ARBA00012895"/>
    </source>
</evidence>
<evidence type="ECO:0000256" key="7">
    <source>
        <dbReference type="ARBA" id="ARBA00023125"/>
    </source>
</evidence>
<organism evidence="10 11">
    <name type="scientific">Streptomyces zhihengii</name>
    <dbReference type="NCBI Taxonomy" id="1818004"/>
    <lineage>
        <taxon>Bacteria</taxon>
        <taxon>Bacillati</taxon>
        <taxon>Actinomycetota</taxon>
        <taxon>Actinomycetes</taxon>
        <taxon>Kitasatosporales</taxon>
        <taxon>Streptomycetaceae</taxon>
        <taxon>Streptomyces</taxon>
    </lineage>
</organism>
<dbReference type="InterPro" id="IPR013506">
    <property type="entry name" value="Topo_IIA_bsu_dom2"/>
</dbReference>
<evidence type="ECO:0000256" key="1">
    <source>
        <dbReference type="ARBA" id="ARBA00000185"/>
    </source>
</evidence>
<gene>
    <name evidence="10" type="ORF">JE024_32970</name>
</gene>
<dbReference type="Pfam" id="PF00204">
    <property type="entry name" value="DNA_gyraseB"/>
    <property type="match status" value="1"/>
</dbReference>
<dbReference type="EMBL" id="JAFEJA010000002">
    <property type="protein sequence ID" value="MBM9623413.1"/>
    <property type="molecule type" value="Genomic_DNA"/>
</dbReference>
<evidence type="ECO:0000256" key="8">
    <source>
        <dbReference type="ARBA" id="ARBA00023235"/>
    </source>
</evidence>
<sequence>MYVGSTGGRGLHQMVCEALGPAVNAVLAGRAGSVGVVLTADGGVRVEDDGPGVPPDASGPPGVPGIESLLTRTSTGPGPGGRDSVALSLFHLGPCVTNALSRRLTAEVRQEGTRWVQEYVRGVAVAPPRAAGPATGSGTSLAFLPDPDVFGAGRPSFETLAGLLRELAFLNRALTLSLTDERTQGEPVVARFRFPGGARDFVAFLDAGTAGAPLPEDVIGFEREDARMAGTVEVALRWRGSHEGRIRGFANSLPTSGGGVHEEGFRDGVTAAVDACARRLGLLDGADPCLDAETVRVGLTAVVSVKLDGPEYLGATRRTLGGAEVRVCVEEAVRDRLGGWLAAHPGPARELVGGILRRARRRGR</sequence>
<evidence type="ECO:0000313" key="10">
    <source>
        <dbReference type="EMBL" id="MBM9623413.1"/>
    </source>
</evidence>
<evidence type="ECO:0000256" key="2">
    <source>
        <dbReference type="ARBA" id="ARBA00010708"/>
    </source>
</evidence>
<dbReference type="SUPFAM" id="SSF55874">
    <property type="entry name" value="ATPase domain of HSP90 chaperone/DNA topoisomerase II/histidine kinase"/>
    <property type="match status" value="1"/>
</dbReference>
<evidence type="ECO:0000256" key="6">
    <source>
        <dbReference type="ARBA" id="ARBA00023029"/>
    </source>
</evidence>
<keyword evidence="6" id="KW-0799">Topoisomerase</keyword>
<protein>
    <recommendedName>
        <fullName evidence="3">DNA topoisomerase (ATP-hydrolyzing)</fullName>
        <ecNumber evidence="3">5.6.2.2</ecNumber>
    </recommendedName>
</protein>
<evidence type="ECO:0000313" key="11">
    <source>
        <dbReference type="Proteomes" id="UP000664109"/>
    </source>
</evidence>
<dbReference type="PRINTS" id="PR01159">
    <property type="entry name" value="DNAGYRASEB"/>
</dbReference>
<dbReference type="InterPro" id="IPR020568">
    <property type="entry name" value="Ribosomal_Su5_D2-typ_SF"/>
</dbReference>
<keyword evidence="4" id="KW-0547">Nucleotide-binding</keyword>
<proteinExistence type="inferred from homology"/>
<comment type="catalytic activity">
    <reaction evidence="1">
        <text>ATP-dependent breakage, passage and rejoining of double-stranded DNA.</text>
        <dbReference type="EC" id="5.6.2.2"/>
    </reaction>
</comment>
<evidence type="ECO:0000256" key="5">
    <source>
        <dbReference type="ARBA" id="ARBA00022840"/>
    </source>
</evidence>
<dbReference type="Proteomes" id="UP000664109">
    <property type="component" value="Unassembled WGS sequence"/>
</dbReference>
<comment type="similarity">
    <text evidence="2">Belongs to the type II topoisomerase GyrB family.</text>
</comment>
<dbReference type="SUPFAM" id="SSF54211">
    <property type="entry name" value="Ribosomal protein S5 domain 2-like"/>
    <property type="match status" value="1"/>
</dbReference>
<evidence type="ECO:0000259" key="9">
    <source>
        <dbReference type="Pfam" id="PF00204"/>
    </source>
</evidence>
<comment type="caution">
    <text evidence="10">The sequence shown here is derived from an EMBL/GenBank/DDBJ whole genome shotgun (WGS) entry which is preliminary data.</text>
</comment>
<dbReference type="InterPro" id="IPR036890">
    <property type="entry name" value="HATPase_C_sf"/>
</dbReference>
<keyword evidence="11" id="KW-1185">Reference proteome</keyword>
<dbReference type="Gene3D" id="3.30.565.10">
    <property type="entry name" value="Histidine kinase-like ATPase, C-terminal domain"/>
    <property type="match status" value="1"/>
</dbReference>
<dbReference type="PANTHER" id="PTHR45866">
    <property type="entry name" value="DNA GYRASE/TOPOISOMERASE SUBUNIT B"/>
    <property type="match status" value="1"/>
</dbReference>
<accession>A0ABS2V1D4</accession>
<keyword evidence="7" id="KW-0238">DNA-binding</keyword>
<dbReference type="PRINTS" id="PR00418">
    <property type="entry name" value="TPI2FAMILY"/>
</dbReference>
<reference evidence="10 11" key="1">
    <citation type="journal article" date="2016" name="Arch. Microbiol.">
        <title>Streptomyces zhihengii sp. nov., isolated from rhizospheric soil of Psammosilene tunicoides.</title>
        <authorList>
            <person name="Huang M.J."/>
            <person name="Fei J.J."/>
            <person name="Salam N."/>
            <person name="Kim C.J."/>
            <person name="Hozzein W.N."/>
            <person name="Xiao M."/>
            <person name="Huang H.Q."/>
            <person name="Li W.J."/>
        </authorList>
    </citation>
    <scope>NUCLEOTIDE SEQUENCE [LARGE SCALE GENOMIC DNA]</scope>
    <source>
        <strain evidence="10 11">YIM T102</strain>
    </source>
</reference>
<evidence type="ECO:0000256" key="4">
    <source>
        <dbReference type="ARBA" id="ARBA00022741"/>
    </source>
</evidence>